<accession>A0A9X2LY60</accession>
<dbReference type="Pfam" id="PF19698">
    <property type="entry name" value="DUF6197"/>
    <property type="match status" value="1"/>
</dbReference>
<sequence>MTTVVSAVAVKPALERAEVLEAAGELLAEEARFSTSPTRFWFGLSGTLFTGEEVAQVLDAARERLETEGWRRDRAQTSYEWVGEEKEAPEEPDESASTGSLLRYLVRLVSWAVKDSGQELVAKTEPGLTLGQALGDMDRDSRRKALDCMELVLCAQSGTSYACADAWAERHGRTFDEVRGLLMVTAEFARRYGPEVA</sequence>
<organism evidence="1 2">
    <name type="scientific">Streptomyces malaysiensis subsp. samsunensis</name>
    <dbReference type="NCBI Taxonomy" id="459658"/>
    <lineage>
        <taxon>Bacteria</taxon>
        <taxon>Bacillati</taxon>
        <taxon>Actinomycetota</taxon>
        <taxon>Actinomycetes</taxon>
        <taxon>Kitasatosporales</taxon>
        <taxon>Streptomycetaceae</taxon>
        <taxon>Streptomyces</taxon>
        <taxon>Streptomyces violaceusniger group</taxon>
    </lineage>
</organism>
<gene>
    <name evidence="1" type="ORF">NQU54_22700</name>
</gene>
<dbReference type="InterPro" id="IPR045677">
    <property type="entry name" value="DUF6197"/>
</dbReference>
<evidence type="ECO:0000313" key="1">
    <source>
        <dbReference type="EMBL" id="MCQ8831802.1"/>
    </source>
</evidence>
<keyword evidence="2" id="KW-1185">Reference proteome</keyword>
<dbReference type="Proteomes" id="UP001142400">
    <property type="component" value="Unassembled WGS sequence"/>
</dbReference>
<proteinExistence type="predicted"/>
<reference evidence="1" key="1">
    <citation type="submission" date="2022-06" db="EMBL/GenBank/DDBJ databases">
        <title>WGS of actinobacteria.</title>
        <authorList>
            <person name="Thawai C."/>
        </authorList>
    </citation>
    <scope>NUCLEOTIDE SEQUENCE</scope>
    <source>
        <strain evidence="1">DSM 42010</strain>
    </source>
</reference>
<name>A0A9X2LY60_STRMQ</name>
<comment type="caution">
    <text evidence="1">The sequence shown here is derived from an EMBL/GenBank/DDBJ whole genome shotgun (WGS) entry which is preliminary data.</text>
</comment>
<protein>
    <submittedName>
        <fullName evidence="1">Uncharacterized protein</fullName>
    </submittedName>
</protein>
<evidence type="ECO:0000313" key="2">
    <source>
        <dbReference type="Proteomes" id="UP001142400"/>
    </source>
</evidence>
<dbReference type="RefSeq" id="WP_257632681.1">
    <property type="nucleotide sequence ID" value="NZ_JANIIC010000027.1"/>
</dbReference>
<dbReference type="EMBL" id="JANIIC010000027">
    <property type="protein sequence ID" value="MCQ8831802.1"/>
    <property type="molecule type" value="Genomic_DNA"/>
</dbReference>
<dbReference type="AlphaFoldDB" id="A0A9X2LY60"/>